<sequence length="83" mass="9365">MDKPADSKPATMGSNPITPKYISADLFNQKVSAFLIAGNFYHHIGQLELDVGVFVDCIKCVLGGFYLWRVFRVFDHERMPADN</sequence>
<name>A0A0G1DH46_9BACT</name>
<reference evidence="1 2" key="1">
    <citation type="journal article" date="2015" name="Nature">
        <title>rRNA introns, odd ribosomes, and small enigmatic genomes across a large radiation of phyla.</title>
        <authorList>
            <person name="Brown C.T."/>
            <person name="Hug L.A."/>
            <person name="Thomas B.C."/>
            <person name="Sharon I."/>
            <person name="Castelle C.J."/>
            <person name="Singh A."/>
            <person name="Wilkins M.J."/>
            <person name="Williams K.H."/>
            <person name="Banfield J.F."/>
        </authorList>
    </citation>
    <scope>NUCLEOTIDE SEQUENCE [LARGE SCALE GENOMIC DNA]</scope>
</reference>
<organism evidence="1 2">
    <name type="scientific">Candidatus Woesebacteria bacterium GW2011_GWB1_43_14</name>
    <dbReference type="NCBI Taxonomy" id="1618578"/>
    <lineage>
        <taxon>Bacteria</taxon>
        <taxon>Candidatus Woeseibacteriota</taxon>
    </lineage>
</organism>
<evidence type="ECO:0000313" key="1">
    <source>
        <dbReference type="EMBL" id="KKS97029.1"/>
    </source>
</evidence>
<dbReference type="AlphaFoldDB" id="A0A0G1DH46"/>
<evidence type="ECO:0000313" key="2">
    <source>
        <dbReference type="Proteomes" id="UP000034090"/>
    </source>
</evidence>
<accession>A0A0G1DH46</accession>
<protein>
    <submittedName>
        <fullName evidence="1">Uncharacterized protein</fullName>
    </submittedName>
</protein>
<dbReference type="STRING" id="1618578.UV74_C0013G0151"/>
<comment type="caution">
    <text evidence="1">The sequence shown here is derived from an EMBL/GenBank/DDBJ whole genome shotgun (WGS) entry which is preliminary data.</text>
</comment>
<proteinExistence type="predicted"/>
<gene>
    <name evidence="1" type="ORF">UV74_C0013G0151</name>
</gene>
<dbReference type="EMBL" id="LCFQ01000013">
    <property type="protein sequence ID" value="KKS97029.1"/>
    <property type="molecule type" value="Genomic_DNA"/>
</dbReference>
<dbReference type="Proteomes" id="UP000034090">
    <property type="component" value="Unassembled WGS sequence"/>
</dbReference>